<dbReference type="InterPro" id="IPR036961">
    <property type="entry name" value="Kinesin_motor_dom_sf"/>
</dbReference>
<dbReference type="Gene3D" id="3.40.850.10">
    <property type="entry name" value="Kinesin motor domain"/>
    <property type="match status" value="1"/>
</dbReference>
<dbReference type="RefSeq" id="XP_013759359.1">
    <property type="nucleotide sequence ID" value="XM_013903905.1"/>
</dbReference>
<sequence length="301" mass="30836">MHELHTVQTLAALESLKAEVGALSREHARLRGDAETLAVMAKSDIEAVTASIVAALLLPESDAQTSAADAELPLPRQLGSRIGADVVLLARAELPDFLLDAAAATAVWRGTTLSCAALLPPGTPQVAVYPAVETSIRSALTGRAVGVVVFGGPAAGKSFALHGVVGQRGLVFRALQDLVWAGDELELEGFQLSLALRIGSSPPTPVASATEAVYTLDAAPASIVTVDVVVHATAGAPDPDAEPRHGSVRFVELSHELLADPVSAAERLEEEAAAHDVTTVLAVVSPDADVAAATLAALTQT</sequence>
<evidence type="ECO:0000313" key="1">
    <source>
        <dbReference type="EMBL" id="KNC47881.1"/>
    </source>
</evidence>
<organism evidence="1 2">
    <name type="scientific">Thecamonas trahens ATCC 50062</name>
    <dbReference type="NCBI Taxonomy" id="461836"/>
    <lineage>
        <taxon>Eukaryota</taxon>
        <taxon>Apusozoa</taxon>
        <taxon>Apusomonadida</taxon>
        <taxon>Apusomonadidae</taxon>
        <taxon>Thecamonas</taxon>
    </lineage>
</organism>
<name>A0A0L0D701_THETB</name>
<evidence type="ECO:0000313" key="2">
    <source>
        <dbReference type="Proteomes" id="UP000054408"/>
    </source>
</evidence>
<keyword evidence="2" id="KW-1185">Reference proteome</keyword>
<dbReference type="InterPro" id="IPR027417">
    <property type="entry name" value="P-loop_NTPase"/>
</dbReference>
<dbReference type="GeneID" id="25563674"/>
<reference evidence="1 2" key="1">
    <citation type="submission" date="2010-05" db="EMBL/GenBank/DDBJ databases">
        <title>The Genome Sequence of Thecamonas trahens ATCC 50062.</title>
        <authorList>
            <consortium name="The Broad Institute Genome Sequencing Platform"/>
            <person name="Russ C."/>
            <person name="Cuomo C."/>
            <person name="Shea T."/>
            <person name="Young S.K."/>
            <person name="Zeng Q."/>
            <person name="Koehrsen M."/>
            <person name="Haas B."/>
            <person name="Borodovsky M."/>
            <person name="Guigo R."/>
            <person name="Alvarado L."/>
            <person name="Berlin A."/>
            <person name="Bochicchio J."/>
            <person name="Borenstein D."/>
            <person name="Chapman S."/>
            <person name="Chen Z."/>
            <person name="Freedman E."/>
            <person name="Gellesch M."/>
            <person name="Goldberg J."/>
            <person name="Griggs A."/>
            <person name="Gujja S."/>
            <person name="Heilman E."/>
            <person name="Heiman D."/>
            <person name="Hepburn T."/>
            <person name="Howarth C."/>
            <person name="Jen D."/>
            <person name="Larson L."/>
            <person name="Mehta T."/>
            <person name="Park D."/>
            <person name="Pearson M."/>
            <person name="Roberts A."/>
            <person name="Saif S."/>
            <person name="Shenoy N."/>
            <person name="Sisk P."/>
            <person name="Stolte C."/>
            <person name="Sykes S."/>
            <person name="Thomson T."/>
            <person name="Walk T."/>
            <person name="White J."/>
            <person name="Yandava C."/>
            <person name="Burger G."/>
            <person name="Gray M.W."/>
            <person name="Holland P.W.H."/>
            <person name="King N."/>
            <person name="Lang F.B.F."/>
            <person name="Roger A.J."/>
            <person name="Ruiz-Trillo I."/>
            <person name="Lander E."/>
            <person name="Nusbaum C."/>
        </authorList>
    </citation>
    <scope>NUCLEOTIDE SEQUENCE [LARGE SCALE GENOMIC DNA]</scope>
    <source>
        <strain evidence="1 2">ATCC 50062</strain>
    </source>
</reference>
<proteinExistence type="predicted"/>
<accession>A0A0L0D701</accession>
<dbReference type="SUPFAM" id="SSF52540">
    <property type="entry name" value="P-loop containing nucleoside triphosphate hydrolases"/>
    <property type="match status" value="1"/>
</dbReference>
<gene>
    <name evidence="1" type="ORF">AMSG_04111</name>
</gene>
<protein>
    <recommendedName>
        <fullName evidence="3">Kinesin motor domain-containing protein</fullName>
    </recommendedName>
</protein>
<dbReference type="EMBL" id="GL349448">
    <property type="protein sequence ID" value="KNC47881.1"/>
    <property type="molecule type" value="Genomic_DNA"/>
</dbReference>
<dbReference type="AlphaFoldDB" id="A0A0L0D701"/>
<dbReference type="Proteomes" id="UP000054408">
    <property type="component" value="Unassembled WGS sequence"/>
</dbReference>
<evidence type="ECO:0008006" key="3">
    <source>
        <dbReference type="Google" id="ProtNLM"/>
    </source>
</evidence>